<organism evidence="11 12">
    <name type="scientific">Linnemannia elongata AG-77</name>
    <dbReference type="NCBI Taxonomy" id="1314771"/>
    <lineage>
        <taxon>Eukaryota</taxon>
        <taxon>Fungi</taxon>
        <taxon>Fungi incertae sedis</taxon>
        <taxon>Mucoromycota</taxon>
        <taxon>Mortierellomycotina</taxon>
        <taxon>Mortierellomycetes</taxon>
        <taxon>Mortierellales</taxon>
        <taxon>Mortierellaceae</taxon>
        <taxon>Linnemannia</taxon>
    </lineage>
</organism>
<evidence type="ECO:0000256" key="1">
    <source>
        <dbReference type="ARBA" id="ARBA00022722"/>
    </source>
</evidence>
<keyword evidence="6 8" id="KW-0234">DNA repair</keyword>
<dbReference type="Gene3D" id="3.40.1440.10">
    <property type="entry name" value="GIY-YIG endonuclease"/>
    <property type="match status" value="1"/>
</dbReference>
<feature type="domain" description="GIY-YIG" evidence="10">
    <location>
        <begin position="54"/>
        <end position="137"/>
    </location>
</feature>
<keyword evidence="7 8" id="KW-0539">Nucleus</keyword>
<keyword evidence="5 8" id="KW-0233">DNA recombination</keyword>
<feature type="region of interest" description="Disordered" evidence="9">
    <location>
        <begin position="389"/>
        <end position="412"/>
    </location>
</feature>
<evidence type="ECO:0000256" key="5">
    <source>
        <dbReference type="ARBA" id="ARBA00023172"/>
    </source>
</evidence>
<dbReference type="EMBL" id="KV442013">
    <property type="protein sequence ID" value="OAQ35658.1"/>
    <property type="molecule type" value="Genomic_DNA"/>
</dbReference>
<reference evidence="11 12" key="1">
    <citation type="submission" date="2016-05" db="EMBL/GenBank/DDBJ databases">
        <title>Genome sequencing reveals origins of a unique bacterial endosymbiosis in the earliest lineages of terrestrial Fungi.</title>
        <authorList>
            <consortium name="DOE Joint Genome Institute"/>
            <person name="Uehling J."/>
            <person name="Gryganskyi A."/>
            <person name="Hameed K."/>
            <person name="Tschaplinski T."/>
            <person name="Misztal P."/>
            <person name="Wu S."/>
            <person name="Desiro A."/>
            <person name="Vande Pol N."/>
            <person name="Du Z.-Y."/>
            <person name="Zienkiewicz A."/>
            <person name="Zienkiewicz K."/>
            <person name="Morin E."/>
            <person name="Tisserant E."/>
            <person name="Splivallo R."/>
            <person name="Hainaut M."/>
            <person name="Henrissat B."/>
            <person name="Ohm R."/>
            <person name="Kuo A."/>
            <person name="Yan J."/>
            <person name="Lipzen A."/>
            <person name="Nolan M."/>
            <person name="Labutti K."/>
            <person name="Barry K."/>
            <person name="Goldstein A."/>
            <person name="Labbe J."/>
            <person name="Schadt C."/>
            <person name="Tuskan G."/>
            <person name="Grigoriev I."/>
            <person name="Martin F."/>
            <person name="Vilgalys R."/>
            <person name="Bonito G."/>
        </authorList>
    </citation>
    <scope>NUCLEOTIDE SEQUENCE [LARGE SCALE GENOMIC DNA]</scope>
    <source>
        <strain evidence="11 12">AG-77</strain>
    </source>
</reference>
<comment type="subcellular location">
    <subcellularLocation>
        <location evidence="8">Nucleus</location>
    </subcellularLocation>
</comment>
<comment type="caution">
    <text evidence="8">Lacks conserved residue(s) required for the propagation of feature annotation.</text>
</comment>
<keyword evidence="12" id="KW-1185">Reference proteome</keyword>
<evidence type="ECO:0000256" key="7">
    <source>
        <dbReference type="ARBA" id="ARBA00023242"/>
    </source>
</evidence>
<evidence type="ECO:0000256" key="8">
    <source>
        <dbReference type="HAMAP-Rule" id="MF_03100"/>
    </source>
</evidence>
<comment type="cofactor">
    <cofactor evidence="8">
        <name>a divalent metal cation</name>
        <dbReference type="ChEBI" id="CHEBI:60240"/>
    </cofactor>
</comment>
<dbReference type="PROSITE" id="PS50164">
    <property type="entry name" value="GIY_YIG"/>
    <property type="match status" value="1"/>
</dbReference>
<dbReference type="PANTHER" id="PTHR20208">
    <property type="entry name" value="STRUCTURE-SPECIFIC ENDONUCLEASE SUBUNIT SLX1"/>
    <property type="match status" value="1"/>
</dbReference>
<evidence type="ECO:0000256" key="2">
    <source>
        <dbReference type="ARBA" id="ARBA00022759"/>
    </source>
</evidence>
<dbReference type="InterPro" id="IPR050381">
    <property type="entry name" value="SLX1_endonuclease"/>
</dbReference>
<dbReference type="PANTHER" id="PTHR20208:SF10">
    <property type="entry name" value="STRUCTURE-SPECIFIC ENDONUCLEASE SUBUNIT SLX1"/>
    <property type="match status" value="1"/>
</dbReference>
<keyword evidence="1 8" id="KW-0540">Nuclease</keyword>
<evidence type="ECO:0000256" key="9">
    <source>
        <dbReference type="SAM" id="MobiDB-lite"/>
    </source>
</evidence>
<dbReference type="InterPro" id="IPR027520">
    <property type="entry name" value="Slx1"/>
</dbReference>
<dbReference type="InterPro" id="IPR035901">
    <property type="entry name" value="GIY-YIG_endonuc_sf"/>
</dbReference>
<evidence type="ECO:0000256" key="4">
    <source>
        <dbReference type="ARBA" id="ARBA00022801"/>
    </source>
</evidence>
<accession>A0A197KES0</accession>
<comment type="function">
    <text evidence="8">Catalytic subunit of the SLX1-SLX4 structure-specific endonuclease that resolves DNA secondary structures generated during DNA repair and recombination. Has endonuclease activity towards branched DNA substrates, introducing single-strand cuts in duplex DNA close to junctions with ss-DNA.</text>
</comment>
<feature type="region of interest" description="Disordered" evidence="9">
    <location>
        <begin position="131"/>
        <end position="177"/>
    </location>
</feature>
<feature type="compositionally biased region" description="Basic and acidic residues" evidence="9">
    <location>
        <begin position="1"/>
        <end position="11"/>
    </location>
</feature>
<proteinExistence type="inferred from homology"/>
<dbReference type="InterPro" id="IPR013083">
    <property type="entry name" value="Znf_RING/FYVE/PHD"/>
</dbReference>
<feature type="compositionally biased region" description="Pro residues" evidence="9">
    <location>
        <begin position="138"/>
        <end position="151"/>
    </location>
</feature>
<comment type="subunit">
    <text evidence="8">Forms a heterodimer with SLX4.</text>
</comment>
<feature type="compositionally biased region" description="Low complexity" evidence="9">
    <location>
        <begin position="20"/>
        <end position="37"/>
    </location>
</feature>
<evidence type="ECO:0000256" key="3">
    <source>
        <dbReference type="ARBA" id="ARBA00022763"/>
    </source>
</evidence>
<keyword evidence="4 8" id="KW-0378">Hydrolase</keyword>
<dbReference type="GO" id="GO:0008821">
    <property type="term" value="F:crossover junction DNA endonuclease activity"/>
    <property type="evidence" value="ECO:0007669"/>
    <property type="project" value="TreeGrafter"/>
</dbReference>
<evidence type="ECO:0000256" key="6">
    <source>
        <dbReference type="ARBA" id="ARBA00023204"/>
    </source>
</evidence>
<evidence type="ECO:0000313" key="12">
    <source>
        <dbReference type="Proteomes" id="UP000078512"/>
    </source>
</evidence>
<gene>
    <name evidence="11" type="ORF">K457DRAFT_27346</name>
</gene>
<dbReference type="Gene3D" id="3.30.40.10">
    <property type="entry name" value="Zinc/RING finger domain, C3HC4 (zinc finger)"/>
    <property type="match status" value="1"/>
</dbReference>
<feature type="region of interest" description="Disordered" evidence="9">
    <location>
        <begin position="1"/>
        <end position="45"/>
    </location>
</feature>
<name>A0A197KES0_9FUNG</name>
<dbReference type="CDD" id="cd10455">
    <property type="entry name" value="GIY-YIG_SLX1"/>
    <property type="match status" value="1"/>
</dbReference>
<feature type="region of interest" description="Disordered" evidence="9">
    <location>
        <begin position="77"/>
        <end position="102"/>
    </location>
</feature>
<dbReference type="Proteomes" id="UP000078512">
    <property type="component" value="Unassembled WGS sequence"/>
</dbReference>
<comment type="similarity">
    <text evidence="8">Belongs to the SLX1 family.</text>
</comment>
<dbReference type="HAMAP" id="MF_03100">
    <property type="entry name" value="Endonuc_su_Slx1"/>
    <property type="match status" value="1"/>
</dbReference>
<dbReference type="SUPFAM" id="SSF101447">
    <property type="entry name" value="Formin homology 2 domain (FH2 domain)"/>
    <property type="match status" value="1"/>
</dbReference>
<keyword evidence="3 8" id="KW-0227">DNA damage</keyword>
<dbReference type="AlphaFoldDB" id="A0A197KES0"/>
<keyword evidence="2 8" id="KW-0255">Endonuclease</keyword>
<dbReference type="InterPro" id="IPR000305">
    <property type="entry name" value="GIY-YIG_endonuc"/>
</dbReference>
<dbReference type="GO" id="GO:0033557">
    <property type="term" value="C:Slx1-Slx4 complex"/>
    <property type="evidence" value="ECO:0007669"/>
    <property type="project" value="UniProtKB-UniRule"/>
</dbReference>
<dbReference type="Pfam" id="PF01541">
    <property type="entry name" value="GIY-YIG"/>
    <property type="match status" value="1"/>
</dbReference>
<sequence>MPPIRRKDDYHSGNAEHPTTLKSRSTTTTTTTSAGKLTKQDDNDAVKGRDPLVPFYCCYLLCSTVPRYKTHAYVGSTPDPVTRLRQHNGELTQGAKKTSRKRPWKMAMLIHGFPTKLAALQFEWAWQYPERSRQFEKPSPPPPPPPPPPPTKTSSPENALASSQTGTGRRRRNPPRPIATVLEKLQTVHTMVGRPSWIRWPLTVYLMDQDLQTQWQDLDRTRGTGVGVGGVGVKTKIVVKSGTMQELSPLFSDRGFRQEQLRSRELERFDRFKEIDSRCLFCSKSINYKDPSSYLTCNSETNSNSEYSGVCEMIAHLDCMSNILLSKDNRFALHIRSSSTSQQQCLLPTGGKCLACQGEMDWAAMIRAMNARVLAFEARELELLQMKGKVAKKKSRGSPPIDVDLTDPFDSP</sequence>
<protein>
    <recommendedName>
        <fullName evidence="10">GIY-YIG domain-containing protein</fullName>
    </recommendedName>
</protein>
<evidence type="ECO:0000259" key="10">
    <source>
        <dbReference type="PROSITE" id="PS50164"/>
    </source>
</evidence>
<evidence type="ECO:0000313" key="11">
    <source>
        <dbReference type="EMBL" id="OAQ35658.1"/>
    </source>
</evidence>
<dbReference type="GO" id="GO:0000724">
    <property type="term" value="P:double-strand break repair via homologous recombination"/>
    <property type="evidence" value="ECO:0007669"/>
    <property type="project" value="TreeGrafter"/>
</dbReference>
<dbReference type="GO" id="GO:0017108">
    <property type="term" value="F:5'-flap endonuclease activity"/>
    <property type="evidence" value="ECO:0007669"/>
    <property type="project" value="InterPro"/>
</dbReference>
<dbReference type="STRING" id="1314771.A0A197KES0"/>
<dbReference type="OrthoDB" id="24645at2759"/>